<keyword evidence="1" id="KW-0812">Transmembrane</keyword>
<dbReference type="PATRIC" id="fig|1008153.3.peg.1973"/>
<proteinExistence type="predicted"/>
<organism evidence="2 3">
    <name type="scientific">Halalkalicoccus paucihalophilus</name>
    <dbReference type="NCBI Taxonomy" id="1008153"/>
    <lineage>
        <taxon>Archaea</taxon>
        <taxon>Methanobacteriati</taxon>
        <taxon>Methanobacteriota</taxon>
        <taxon>Stenosarchaea group</taxon>
        <taxon>Halobacteria</taxon>
        <taxon>Halobacteriales</taxon>
        <taxon>Halococcaceae</taxon>
        <taxon>Halalkalicoccus</taxon>
    </lineage>
</organism>
<protein>
    <submittedName>
        <fullName evidence="2">Uncharacterized protein</fullName>
    </submittedName>
</protein>
<dbReference type="Proteomes" id="UP000075321">
    <property type="component" value="Unassembled WGS sequence"/>
</dbReference>
<dbReference type="AlphaFoldDB" id="A0A151AGV8"/>
<evidence type="ECO:0000313" key="3">
    <source>
        <dbReference type="Proteomes" id="UP000075321"/>
    </source>
</evidence>
<keyword evidence="3" id="KW-1185">Reference proteome</keyword>
<dbReference type="EMBL" id="LTAZ01000004">
    <property type="protein sequence ID" value="KYH26834.1"/>
    <property type="molecule type" value="Genomic_DNA"/>
</dbReference>
<accession>A0A151AGV8</accession>
<dbReference type="OrthoDB" id="271198at2157"/>
<gene>
    <name evidence="2" type="ORF">HAPAU_19420</name>
</gene>
<keyword evidence="1" id="KW-1133">Transmembrane helix</keyword>
<comment type="caution">
    <text evidence="2">The sequence shown here is derived from an EMBL/GenBank/DDBJ whole genome shotgun (WGS) entry which is preliminary data.</text>
</comment>
<feature type="transmembrane region" description="Helical" evidence="1">
    <location>
        <begin position="12"/>
        <end position="34"/>
    </location>
</feature>
<evidence type="ECO:0000256" key="1">
    <source>
        <dbReference type="SAM" id="Phobius"/>
    </source>
</evidence>
<feature type="transmembrane region" description="Helical" evidence="1">
    <location>
        <begin position="46"/>
        <end position="65"/>
    </location>
</feature>
<dbReference type="RefSeq" id="WP_066381864.1">
    <property type="nucleotide sequence ID" value="NZ_LTAZ01000004.1"/>
</dbReference>
<reference evidence="2 3" key="1">
    <citation type="submission" date="2016-02" db="EMBL/GenBank/DDBJ databases">
        <title>Genome sequence of Halalkalicoccus paucihalophilus DSM 24557.</title>
        <authorList>
            <person name="Poehlein A."/>
            <person name="Daniel R."/>
        </authorList>
    </citation>
    <scope>NUCLEOTIDE SEQUENCE [LARGE SCALE GENOMIC DNA]</scope>
    <source>
        <strain evidence="2 3">DSM 24557</strain>
    </source>
</reference>
<keyword evidence="1" id="KW-0472">Membrane</keyword>
<evidence type="ECO:0000313" key="2">
    <source>
        <dbReference type="EMBL" id="KYH26834.1"/>
    </source>
</evidence>
<sequence length="68" mass="7020">MKYTLAEARSSPVALTVFLVGLAVFLFAIVVGPSGSWGAPMGSPKWLLGAAFAALAVVLGVRSWLRSG</sequence>
<name>A0A151AGV8_9EURY</name>